<keyword evidence="2" id="KW-0067">ATP-binding</keyword>
<proteinExistence type="predicted"/>
<name>A0A401GBR1_9APHY</name>
<evidence type="ECO:0000256" key="1">
    <source>
        <dbReference type="ARBA" id="ARBA00022741"/>
    </source>
</evidence>
<comment type="caution">
    <text evidence="4">The sequence shown here is derived from an EMBL/GenBank/DDBJ whole genome shotgun (WGS) entry which is preliminary data.</text>
</comment>
<dbReference type="GeneID" id="38776504"/>
<dbReference type="InterPro" id="IPR003593">
    <property type="entry name" value="AAA+_ATPase"/>
</dbReference>
<dbReference type="PANTHER" id="PTHR24221:SF646">
    <property type="entry name" value="HAEMOLYSIN SECRETION ATP-BINDING PROTEIN"/>
    <property type="match status" value="1"/>
</dbReference>
<evidence type="ECO:0000259" key="3">
    <source>
        <dbReference type="PROSITE" id="PS50893"/>
    </source>
</evidence>
<dbReference type="PANTHER" id="PTHR24221">
    <property type="entry name" value="ATP-BINDING CASSETTE SUB-FAMILY B"/>
    <property type="match status" value="1"/>
</dbReference>
<dbReference type="STRING" id="139825.A0A401GBR1"/>
<dbReference type="OrthoDB" id="6500128at2759"/>
<dbReference type="InterPro" id="IPR027417">
    <property type="entry name" value="P-loop_NTPase"/>
</dbReference>
<dbReference type="Gene3D" id="3.40.50.300">
    <property type="entry name" value="P-loop containing nucleotide triphosphate hydrolases"/>
    <property type="match status" value="1"/>
</dbReference>
<protein>
    <recommendedName>
        <fullName evidence="3">ABC transporter domain-containing protein</fullName>
    </recommendedName>
</protein>
<dbReference type="EMBL" id="BFAD01000002">
    <property type="protein sequence ID" value="GBE79587.1"/>
    <property type="molecule type" value="Genomic_DNA"/>
</dbReference>
<sequence>MLMLDLTRGVFPAFRGYSQALLIDEIQHAISSGNFTGSRLSWLLFTELVRLGMESCIDSFASSNEDIVHNSTRFLIEFRLMEKRMHLDVPTLADPLIRDLLHESELFVRSFNGMSSFGLFSVLDLTRIVSLASELVSHVLVLSSLASGSIHIFALLLPIISSLLPLISAWFGRSRTYMDDLTSPLEARTSAKQEKMRLLAHSDPYRPEILLFGLGPWILRSWARARKLMLGLERQQSTTGPQLSSVFLSQINVSGLLATIQNIPLILALQYSSTSLGSFTLYRSSIQSLFLTASSLLQSIRLTYQGIFLMGAFCAAMEIEPRLCPKTEAITYRRSRSGMRLEAKDLSFTYPGCREPTLRNINLTVDAGETLAIVGFNGSGKSTLANILLRILEFDSGSLFVNGADIRKYRPEDYHTHVTAVFQGFSKFSATAKENIGVGRIEDMNSSAAIDSAIRLAGAREIVYSLPQGLRTKLDTAGHDPSGFTDMTSAHAHHGLSGGEWQRIAISRAFMRAHRPEVELLLLDEPTSSLDAHAQNWIFESIEKISCLPNGERTKTVIFITHRLSTARRADKIAMMENGTVSEFGTHQELLKRDGTYAALYRAST</sequence>
<dbReference type="PROSITE" id="PS50893">
    <property type="entry name" value="ABC_TRANSPORTER_2"/>
    <property type="match status" value="1"/>
</dbReference>
<organism evidence="4 5">
    <name type="scientific">Sparassis crispa</name>
    <dbReference type="NCBI Taxonomy" id="139825"/>
    <lineage>
        <taxon>Eukaryota</taxon>
        <taxon>Fungi</taxon>
        <taxon>Dikarya</taxon>
        <taxon>Basidiomycota</taxon>
        <taxon>Agaricomycotina</taxon>
        <taxon>Agaricomycetes</taxon>
        <taxon>Polyporales</taxon>
        <taxon>Sparassidaceae</taxon>
        <taxon>Sparassis</taxon>
    </lineage>
</organism>
<dbReference type="SUPFAM" id="SSF52540">
    <property type="entry name" value="P-loop containing nucleoside triphosphate hydrolases"/>
    <property type="match status" value="1"/>
</dbReference>
<gene>
    <name evidence="4" type="ORF">SCP_0207870</name>
</gene>
<dbReference type="Pfam" id="PF00005">
    <property type="entry name" value="ABC_tran"/>
    <property type="match status" value="1"/>
</dbReference>
<dbReference type="AlphaFoldDB" id="A0A401GBR1"/>
<dbReference type="PROSITE" id="PS00211">
    <property type="entry name" value="ABC_TRANSPORTER_1"/>
    <property type="match status" value="1"/>
</dbReference>
<keyword evidence="5" id="KW-1185">Reference proteome</keyword>
<dbReference type="InterPro" id="IPR017871">
    <property type="entry name" value="ABC_transporter-like_CS"/>
</dbReference>
<dbReference type="InterPro" id="IPR003439">
    <property type="entry name" value="ABC_transporter-like_ATP-bd"/>
</dbReference>
<dbReference type="RefSeq" id="XP_027610500.1">
    <property type="nucleotide sequence ID" value="XM_027754699.1"/>
</dbReference>
<evidence type="ECO:0000256" key="2">
    <source>
        <dbReference type="ARBA" id="ARBA00022840"/>
    </source>
</evidence>
<keyword evidence="1" id="KW-0547">Nucleotide-binding</keyword>
<dbReference type="Proteomes" id="UP000287166">
    <property type="component" value="Unassembled WGS sequence"/>
</dbReference>
<accession>A0A401GBR1</accession>
<dbReference type="InParanoid" id="A0A401GBR1"/>
<reference evidence="4 5" key="1">
    <citation type="journal article" date="2018" name="Sci. Rep.">
        <title>Genome sequence of the cauliflower mushroom Sparassis crispa (Hanabiratake) and its association with beneficial usage.</title>
        <authorList>
            <person name="Kiyama R."/>
            <person name="Furutani Y."/>
            <person name="Kawaguchi K."/>
            <person name="Nakanishi T."/>
        </authorList>
    </citation>
    <scope>NUCLEOTIDE SEQUENCE [LARGE SCALE GENOMIC DNA]</scope>
</reference>
<dbReference type="GO" id="GO:0016887">
    <property type="term" value="F:ATP hydrolysis activity"/>
    <property type="evidence" value="ECO:0007669"/>
    <property type="project" value="InterPro"/>
</dbReference>
<evidence type="ECO:0000313" key="4">
    <source>
        <dbReference type="EMBL" id="GBE79587.1"/>
    </source>
</evidence>
<evidence type="ECO:0000313" key="5">
    <source>
        <dbReference type="Proteomes" id="UP000287166"/>
    </source>
</evidence>
<dbReference type="InterPro" id="IPR039421">
    <property type="entry name" value="Type_1_exporter"/>
</dbReference>
<feature type="domain" description="ABC transporter" evidence="3">
    <location>
        <begin position="341"/>
        <end position="603"/>
    </location>
</feature>
<dbReference type="SMART" id="SM00382">
    <property type="entry name" value="AAA"/>
    <property type="match status" value="1"/>
</dbReference>
<dbReference type="GO" id="GO:0005524">
    <property type="term" value="F:ATP binding"/>
    <property type="evidence" value="ECO:0007669"/>
    <property type="project" value="UniProtKB-KW"/>
</dbReference>
<dbReference type="GO" id="GO:0034040">
    <property type="term" value="F:ATPase-coupled lipid transmembrane transporter activity"/>
    <property type="evidence" value="ECO:0007669"/>
    <property type="project" value="TreeGrafter"/>
</dbReference>